<name>A0A937DM38_9HYPH</name>
<comment type="function">
    <text evidence="2">Removes the formyl group from the N-terminal Met of newly synthesized proteins. Requires at least a dipeptide for an efficient rate of reaction. N-terminal L-methionine is a prerequisite for activity but the enzyme has broad specificity at other positions.</text>
</comment>
<evidence type="ECO:0000256" key="1">
    <source>
        <dbReference type="ARBA" id="ARBA00010759"/>
    </source>
</evidence>
<dbReference type="GO" id="GO:0042586">
    <property type="term" value="F:peptide deformylase activity"/>
    <property type="evidence" value="ECO:0007669"/>
    <property type="project" value="UniProtKB-UniRule"/>
</dbReference>
<dbReference type="Pfam" id="PF01327">
    <property type="entry name" value="Pep_deformylase"/>
    <property type="match status" value="1"/>
</dbReference>
<dbReference type="NCBIfam" id="TIGR00079">
    <property type="entry name" value="pept_deformyl"/>
    <property type="match status" value="1"/>
</dbReference>
<dbReference type="SUPFAM" id="SSF56420">
    <property type="entry name" value="Peptide deformylase"/>
    <property type="match status" value="1"/>
</dbReference>
<proteinExistence type="inferred from homology"/>
<feature type="binding site" evidence="2">
    <location>
        <position position="140"/>
    </location>
    <ligand>
        <name>Fe cation</name>
        <dbReference type="ChEBI" id="CHEBI:24875"/>
    </ligand>
</feature>
<dbReference type="InterPro" id="IPR023635">
    <property type="entry name" value="Peptide_deformylase"/>
</dbReference>
<dbReference type="PRINTS" id="PR01576">
    <property type="entry name" value="PDEFORMYLASE"/>
</dbReference>
<comment type="cofactor">
    <cofactor evidence="2">
        <name>Fe(2+)</name>
        <dbReference type="ChEBI" id="CHEBI:29033"/>
    </cofactor>
    <text evidence="2">Binds 1 Fe(2+) ion.</text>
</comment>
<feature type="binding site" evidence="2">
    <location>
        <position position="136"/>
    </location>
    <ligand>
        <name>Fe cation</name>
        <dbReference type="ChEBI" id="CHEBI:24875"/>
    </ligand>
</feature>
<comment type="caution">
    <text evidence="3">The sequence shown here is derived from an EMBL/GenBank/DDBJ whole genome shotgun (WGS) entry which is preliminary data.</text>
</comment>
<dbReference type="Gene3D" id="3.90.45.10">
    <property type="entry name" value="Peptide deformylase"/>
    <property type="match status" value="1"/>
</dbReference>
<dbReference type="InterPro" id="IPR036821">
    <property type="entry name" value="Peptide_deformylase_sf"/>
</dbReference>
<dbReference type="CDD" id="cd00487">
    <property type="entry name" value="Pep_deformylase"/>
    <property type="match status" value="1"/>
</dbReference>
<comment type="similarity">
    <text evidence="1 2">Belongs to the polypeptide deformylase family.</text>
</comment>
<keyword evidence="2" id="KW-0408">Iron</keyword>
<accession>A0A937DM38</accession>
<dbReference type="PANTHER" id="PTHR10458:SF22">
    <property type="entry name" value="PEPTIDE DEFORMYLASE"/>
    <property type="match status" value="1"/>
</dbReference>
<dbReference type="PIRSF" id="PIRSF004749">
    <property type="entry name" value="Pep_def"/>
    <property type="match status" value="1"/>
</dbReference>
<protein>
    <recommendedName>
        <fullName evidence="2">Peptide deformylase</fullName>
        <shortName evidence="2">PDF</shortName>
        <ecNumber evidence="2">3.5.1.88</ecNumber>
    </recommendedName>
    <alternativeName>
        <fullName evidence="2">Polypeptide deformylase</fullName>
    </alternativeName>
</protein>
<evidence type="ECO:0000313" key="3">
    <source>
        <dbReference type="EMBL" id="MBL0849209.1"/>
    </source>
</evidence>
<dbReference type="NCBIfam" id="NF001159">
    <property type="entry name" value="PRK00150.1-3"/>
    <property type="match status" value="1"/>
</dbReference>
<keyword evidence="2" id="KW-0648">Protein biosynthesis</keyword>
<sequence length="176" mass="19860">MTKKPIIIFPNPILRKVSQPVVKIDSKIKHLISEMLEVMYASGGIGLAAVQIGVLYRLVVIDLWEDCPTNNPLVLINPEILSISKDYSVTQEGCLSIPDYRANVKRPSFVTVKYLDCDAYPQIIYADGLLATCLQHEIGHLNGVLFIDHISRLKRDMVIEKFTKLAKLEKLAKFHN</sequence>
<dbReference type="AlphaFoldDB" id="A0A937DM38"/>
<keyword evidence="2" id="KW-0479">Metal-binding</keyword>
<dbReference type="PANTHER" id="PTHR10458">
    <property type="entry name" value="PEPTIDE DEFORMYLASE"/>
    <property type="match status" value="1"/>
</dbReference>
<dbReference type="HAMAP" id="MF_00163">
    <property type="entry name" value="Pep_deformylase"/>
    <property type="match status" value="1"/>
</dbReference>
<keyword evidence="2 3" id="KW-0378">Hydrolase</keyword>
<feature type="binding site" evidence="2">
    <location>
        <position position="94"/>
    </location>
    <ligand>
        <name>Fe cation</name>
        <dbReference type="ChEBI" id="CHEBI:24875"/>
    </ligand>
</feature>
<reference evidence="3" key="1">
    <citation type="submission" date="2019-02" db="EMBL/GenBank/DDBJ databases">
        <title>A novel Candidatus Liberibacter species associated with the New Zealand native fuchsia psyllid, Ctenarytaina fuchsiae.</title>
        <authorList>
            <person name="Thompson S.M."/>
            <person name="Jorgensen N."/>
            <person name="David C."/>
            <person name="Bulman S.R."/>
            <person name="Smith G.R."/>
        </authorList>
    </citation>
    <scope>NUCLEOTIDE SEQUENCE</scope>
    <source>
        <strain evidence="3">Oxford</strain>
    </source>
</reference>
<comment type="catalytic activity">
    <reaction evidence="2">
        <text>N-terminal N-formyl-L-methionyl-[peptide] + H2O = N-terminal L-methionyl-[peptide] + formate</text>
        <dbReference type="Rhea" id="RHEA:24420"/>
        <dbReference type="Rhea" id="RHEA-COMP:10639"/>
        <dbReference type="Rhea" id="RHEA-COMP:10640"/>
        <dbReference type="ChEBI" id="CHEBI:15377"/>
        <dbReference type="ChEBI" id="CHEBI:15740"/>
        <dbReference type="ChEBI" id="CHEBI:49298"/>
        <dbReference type="ChEBI" id="CHEBI:64731"/>
        <dbReference type="EC" id="3.5.1.88"/>
    </reaction>
</comment>
<organism evidence="3 4">
    <name type="scientific">Candidatus Liberibacter ctenarytainae</name>
    <dbReference type="NCBI Taxonomy" id="2020335"/>
    <lineage>
        <taxon>Bacteria</taxon>
        <taxon>Pseudomonadati</taxon>
        <taxon>Pseudomonadota</taxon>
        <taxon>Alphaproteobacteria</taxon>
        <taxon>Hyphomicrobiales</taxon>
        <taxon>Rhizobiaceae</taxon>
        <taxon>Liberibacter</taxon>
    </lineage>
</organism>
<feature type="active site" evidence="2">
    <location>
        <position position="137"/>
    </location>
</feature>
<evidence type="ECO:0000313" key="4">
    <source>
        <dbReference type="Proteomes" id="UP000736856"/>
    </source>
</evidence>
<dbReference type="Proteomes" id="UP000736856">
    <property type="component" value="Unassembled WGS sequence"/>
</dbReference>
<dbReference type="EMBL" id="SEOL01000007">
    <property type="protein sequence ID" value="MBL0849209.1"/>
    <property type="molecule type" value="Genomic_DNA"/>
</dbReference>
<dbReference type="EC" id="3.5.1.88" evidence="2"/>
<dbReference type="GO" id="GO:0006412">
    <property type="term" value="P:translation"/>
    <property type="evidence" value="ECO:0007669"/>
    <property type="project" value="UniProtKB-UniRule"/>
</dbReference>
<gene>
    <name evidence="2" type="primary">def</name>
    <name evidence="3" type="ORF">EU981_03940</name>
</gene>
<dbReference type="GO" id="GO:0046872">
    <property type="term" value="F:metal ion binding"/>
    <property type="evidence" value="ECO:0007669"/>
    <property type="project" value="UniProtKB-KW"/>
</dbReference>
<evidence type="ECO:0000256" key="2">
    <source>
        <dbReference type="HAMAP-Rule" id="MF_00163"/>
    </source>
</evidence>